<dbReference type="InterPro" id="IPR011344">
    <property type="entry name" value="ssDNA-bd"/>
</dbReference>
<dbReference type="GO" id="GO:0006260">
    <property type="term" value="P:DNA replication"/>
    <property type="evidence" value="ECO:0007669"/>
    <property type="project" value="UniProtKB-UniRule"/>
</dbReference>
<dbReference type="GO" id="GO:0003697">
    <property type="term" value="F:single-stranded DNA binding"/>
    <property type="evidence" value="ECO:0007669"/>
    <property type="project" value="UniProtKB-UniRule"/>
</dbReference>
<dbReference type="AlphaFoldDB" id="A0A1W2AQC5"/>
<dbReference type="HAMAP" id="MF_00984">
    <property type="entry name" value="SSB"/>
    <property type="match status" value="1"/>
</dbReference>
<comment type="subunit">
    <text evidence="2">Homotetramer.</text>
</comment>
<dbReference type="SUPFAM" id="SSF50249">
    <property type="entry name" value="Nucleic acid-binding proteins"/>
    <property type="match status" value="1"/>
</dbReference>
<dbReference type="PANTHER" id="PTHR10302">
    <property type="entry name" value="SINGLE-STRANDED DNA-BINDING PROTEIN"/>
    <property type="match status" value="1"/>
</dbReference>
<comment type="caution">
    <text evidence="2">Lacks conserved residue(s) required for the propagation of feature annotation.</text>
</comment>
<dbReference type="GO" id="GO:0009295">
    <property type="term" value="C:nucleoid"/>
    <property type="evidence" value="ECO:0007669"/>
    <property type="project" value="TreeGrafter"/>
</dbReference>
<keyword evidence="2" id="KW-0234">DNA repair</keyword>
<evidence type="ECO:0000256" key="2">
    <source>
        <dbReference type="HAMAP-Rule" id="MF_00984"/>
    </source>
</evidence>
<dbReference type="GO" id="GO:0006281">
    <property type="term" value="P:DNA repair"/>
    <property type="evidence" value="ECO:0007669"/>
    <property type="project" value="UniProtKB-UniRule"/>
</dbReference>
<feature type="compositionally biased region" description="Low complexity" evidence="4">
    <location>
        <begin position="112"/>
        <end position="122"/>
    </location>
</feature>
<dbReference type="CDD" id="cd04496">
    <property type="entry name" value="SSB_OBF"/>
    <property type="match status" value="1"/>
</dbReference>
<feature type="short sequence motif" description="Important for interaction with partner proteins" evidence="2">
    <location>
        <begin position="146"/>
        <end position="151"/>
    </location>
</feature>
<dbReference type="PANTHER" id="PTHR10302:SF27">
    <property type="entry name" value="SINGLE-STRANDED DNA-BINDING PROTEIN"/>
    <property type="match status" value="1"/>
</dbReference>
<evidence type="ECO:0000256" key="3">
    <source>
        <dbReference type="PIRNR" id="PIRNR002070"/>
    </source>
</evidence>
<dbReference type="Pfam" id="PF00436">
    <property type="entry name" value="SSB"/>
    <property type="match status" value="1"/>
</dbReference>
<dbReference type="GO" id="GO:0006310">
    <property type="term" value="P:DNA recombination"/>
    <property type="evidence" value="ECO:0007669"/>
    <property type="project" value="UniProtKB-UniRule"/>
</dbReference>
<evidence type="ECO:0000256" key="1">
    <source>
        <dbReference type="ARBA" id="ARBA00023125"/>
    </source>
</evidence>
<dbReference type="Gene3D" id="2.40.50.140">
    <property type="entry name" value="Nucleic acid-binding proteins"/>
    <property type="match status" value="1"/>
</dbReference>
<evidence type="ECO:0000256" key="4">
    <source>
        <dbReference type="SAM" id="MobiDB-lite"/>
    </source>
</evidence>
<keyword evidence="2" id="KW-0227">DNA damage</keyword>
<dbReference type="RefSeq" id="WP_084283919.1">
    <property type="nucleotide sequence ID" value="NZ_FWXJ01000010.1"/>
</dbReference>
<evidence type="ECO:0000313" key="5">
    <source>
        <dbReference type="EMBL" id="SMC62732.1"/>
    </source>
</evidence>
<comment type="function">
    <text evidence="2">Plays an important role in DNA replication, recombination and repair. Binds to ssDNA and to an array of partner proteins to recruit them to their sites of action during DNA metabolism.</text>
</comment>
<dbReference type="OrthoDB" id="9809878at2"/>
<dbReference type="EMBL" id="FWXJ01000010">
    <property type="protein sequence ID" value="SMC62732.1"/>
    <property type="molecule type" value="Genomic_DNA"/>
</dbReference>
<reference evidence="5 6" key="1">
    <citation type="submission" date="2017-04" db="EMBL/GenBank/DDBJ databases">
        <authorList>
            <person name="Afonso C.L."/>
            <person name="Miller P.J."/>
            <person name="Scott M.A."/>
            <person name="Spackman E."/>
            <person name="Goraichik I."/>
            <person name="Dimitrov K.M."/>
            <person name="Suarez D.L."/>
            <person name="Swayne D.E."/>
        </authorList>
    </citation>
    <scope>NUCLEOTIDE SEQUENCE [LARGE SCALE GENOMIC DNA]</scope>
    <source>
        <strain evidence="5 6">VK13</strain>
    </source>
</reference>
<feature type="region of interest" description="Disordered" evidence="4">
    <location>
        <begin position="107"/>
        <end position="151"/>
    </location>
</feature>
<dbReference type="Proteomes" id="UP000192708">
    <property type="component" value="Unassembled WGS sequence"/>
</dbReference>
<keyword evidence="2" id="KW-0235">DNA replication</keyword>
<dbReference type="InterPro" id="IPR012340">
    <property type="entry name" value="NA-bd_OB-fold"/>
</dbReference>
<dbReference type="PROSITE" id="PS50935">
    <property type="entry name" value="SSB"/>
    <property type="match status" value="1"/>
</dbReference>
<feature type="compositionally biased region" description="Low complexity" evidence="4">
    <location>
        <begin position="130"/>
        <end position="142"/>
    </location>
</feature>
<protein>
    <recommendedName>
        <fullName evidence="2 3">Single-stranded DNA-binding protein</fullName>
        <shortName evidence="2">SSB</shortName>
    </recommendedName>
</protein>
<keyword evidence="6" id="KW-1185">Reference proteome</keyword>
<name>A0A1W2AQC5_9BURK</name>
<dbReference type="NCBIfam" id="TIGR00621">
    <property type="entry name" value="ssb"/>
    <property type="match status" value="1"/>
</dbReference>
<sequence length="151" mass="16494">MASVNKVIIVGNLGKDPETRYLPSGDAVTNITVATTDKYKDKATNEMKEQTEWHRITFFGKLAEVVAQYQKKGSAIYVEGKLRTRKWTDNAGVEKYSTDIIADSMQMLGGRSSESSAPSSSSYRERNDAPSSLPSSSPSSSLGAMDDDIPF</sequence>
<organism evidence="5 6">
    <name type="scientific">Polynucleobacter kasalickyi</name>
    <dbReference type="NCBI Taxonomy" id="1938817"/>
    <lineage>
        <taxon>Bacteria</taxon>
        <taxon>Pseudomonadati</taxon>
        <taxon>Pseudomonadota</taxon>
        <taxon>Betaproteobacteria</taxon>
        <taxon>Burkholderiales</taxon>
        <taxon>Burkholderiaceae</taxon>
        <taxon>Polynucleobacter</taxon>
    </lineage>
</organism>
<dbReference type="InterPro" id="IPR000424">
    <property type="entry name" value="Primosome_PriB/ssb"/>
</dbReference>
<keyword evidence="1 2" id="KW-0238">DNA-binding</keyword>
<gene>
    <name evidence="5" type="ORF">SAMN06296008_1103</name>
</gene>
<dbReference type="STRING" id="1938817.SAMN06296008_1103"/>
<accession>A0A1W2AQC5</accession>
<proteinExistence type="inferred from homology"/>
<dbReference type="PIRSF" id="PIRSF002070">
    <property type="entry name" value="SSB"/>
    <property type="match status" value="1"/>
</dbReference>
<evidence type="ECO:0000313" key="6">
    <source>
        <dbReference type="Proteomes" id="UP000192708"/>
    </source>
</evidence>
<keyword evidence="2" id="KW-0233">DNA recombination</keyword>